<organism evidence="2 3">
    <name type="scientific">Macrosiphum euphorbiae</name>
    <name type="common">potato aphid</name>
    <dbReference type="NCBI Taxonomy" id="13131"/>
    <lineage>
        <taxon>Eukaryota</taxon>
        <taxon>Metazoa</taxon>
        <taxon>Ecdysozoa</taxon>
        <taxon>Arthropoda</taxon>
        <taxon>Hexapoda</taxon>
        <taxon>Insecta</taxon>
        <taxon>Pterygota</taxon>
        <taxon>Neoptera</taxon>
        <taxon>Paraneoptera</taxon>
        <taxon>Hemiptera</taxon>
        <taxon>Sternorrhyncha</taxon>
        <taxon>Aphidomorpha</taxon>
        <taxon>Aphidoidea</taxon>
        <taxon>Aphididae</taxon>
        <taxon>Macrosiphini</taxon>
        <taxon>Macrosiphum</taxon>
    </lineage>
</organism>
<keyword evidence="3" id="KW-1185">Reference proteome</keyword>
<comment type="caution">
    <text evidence="2">The sequence shown here is derived from an EMBL/GenBank/DDBJ whole genome shotgun (WGS) entry which is preliminary data.</text>
</comment>
<protein>
    <submittedName>
        <fullName evidence="2">Uncharacterized protein</fullName>
    </submittedName>
</protein>
<reference evidence="2 3" key="1">
    <citation type="submission" date="2023-01" db="EMBL/GenBank/DDBJ databases">
        <authorList>
            <person name="Whitehead M."/>
        </authorList>
    </citation>
    <scope>NUCLEOTIDE SEQUENCE [LARGE SCALE GENOMIC DNA]</scope>
</reference>
<name>A0AAV0X5C1_9HEMI</name>
<evidence type="ECO:0000313" key="3">
    <source>
        <dbReference type="Proteomes" id="UP001160148"/>
    </source>
</evidence>
<sequence>MAGRPTAESQLPNIAVEFSSADVEETEEQTTVSFGAACWFLSMRRNKFTGSNRRNANRPNPANAGGRSRKGPKDFSKGYCVAAVRKSGENCMYLLN</sequence>
<feature type="compositionally biased region" description="Low complexity" evidence="1">
    <location>
        <begin position="52"/>
        <end position="66"/>
    </location>
</feature>
<proteinExistence type="predicted"/>
<evidence type="ECO:0000256" key="1">
    <source>
        <dbReference type="SAM" id="MobiDB-lite"/>
    </source>
</evidence>
<feature type="region of interest" description="Disordered" evidence="1">
    <location>
        <begin position="49"/>
        <end position="75"/>
    </location>
</feature>
<accession>A0AAV0X5C1</accession>
<gene>
    <name evidence="2" type="ORF">MEUPH1_LOCUS18459</name>
</gene>
<dbReference type="AlphaFoldDB" id="A0AAV0X5C1"/>
<evidence type="ECO:0000313" key="2">
    <source>
        <dbReference type="EMBL" id="CAI6363525.1"/>
    </source>
</evidence>
<dbReference type="EMBL" id="CARXXK010000003">
    <property type="protein sequence ID" value="CAI6363525.1"/>
    <property type="molecule type" value="Genomic_DNA"/>
</dbReference>
<dbReference type="Proteomes" id="UP001160148">
    <property type="component" value="Unassembled WGS sequence"/>
</dbReference>